<dbReference type="PROSITE" id="PS51007">
    <property type="entry name" value="CYTC"/>
    <property type="match status" value="1"/>
</dbReference>
<dbReference type="AlphaFoldDB" id="A0A540VFC4"/>
<dbReference type="SUPFAM" id="SSF46626">
    <property type="entry name" value="Cytochrome c"/>
    <property type="match status" value="2"/>
</dbReference>
<dbReference type="Proteomes" id="UP000317371">
    <property type="component" value="Unassembled WGS sequence"/>
</dbReference>
<dbReference type="GO" id="GO:0009055">
    <property type="term" value="F:electron transfer activity"/>
    <property type="evidence" value="ECO:0007669"/>
    <property type="project" value="InterPro"/>
</dbReference>
<evidence type="ECO:0000259" key="6">
    <source>
        <dbReference type="PROSITE" id="PS51007"/>
    </source>
</evidence>
<dbReference type="InterPro" id="IPR009056">
    <property type="entry name" value="Cyt_c-like_dom"/>
</dbReference>
<dbReference type="PANTHER" id="PTHR35008:SF8">
    <property type="entry name" value="ALCOHOL DEHYDROGENASE CYTOCHROME C SUBUNIT"/>
    <property type="match status" value="1"/>
</dbReference>
<dbReference type="RefSeq" id="WP_141610285.1">
    <property type="nucleotide sequence ID" value="NZ_VIGC02000013.1"/>
</dbReference>
<protein>
    <submittedName>
        <fullName evidence="7">Cytochrome c</fullName>
    </submittedName>
</protein>
<comment type="caution">
    <text evidence="7">The sequence shown here is derived from an EMBL/GenBank/DDBJ whole genome shotgun (WGS) entry which is preliminary data.</text>
</comment>
<keyword evidence="1 4" id="KW-0349">Heme</keyword>
<keyword evidence="2 4" id="KW-0479">Metal-binding</keyword>
<gene>
    <name evidence="7" type="ORF">FKZ61_11515</name>
</gene>
<evidence type="ECO:0000313" key="7">
    <source>
        <dbReference type="EMBL" id="TQE95466.1"/>
    </source>
</evidence>
<feature type="region of interest" description="Disordered" evidence="5">
    <location>
        <begin position="1"/>
        <end position="30"/>
    </location>
</feature>
<keyword evidence="3 4" id="KW-0408">Iron</keyword>
<dbReference type="GO" id="GO:0046872">
    <property type="term" value="F:metal ion binding"/>
    <property type="evidence" value="ECO:0007669"/>
    <property type="project" value="UniProtKB-KW"/>
</dbReference>
<dbReference type="GO" id="GO:0020037">
    <property type="term" value="F:heme binding"/>
    <property type="evidence" value="ECO:0007669"/>
    <property type="project" value="InterPro"/>
</dbReference>
<keyword evidence="8" id="KW-1185">Reference proteome</keyword>
<organism evidence="7 8">
    <name type="scientific">Litorilinea aerophila</name>
    <dbReference type="NCBI Taxonomy" id="1204385"/>
    <lineage>
        <taxon>Bacteria</taxon>
        <taxon>Bacillati</taxon>
        <taxon>Chloroflexota</taxon>
        <taxon>Caldilineae</taxon>
        <taxon>Caldilineales</taxon>
        <taxon>Caldilineaceae</taxon>
        <taxon>Litorilinea</taxon>
    </lineage>
</organism>
<accession>A0A540VFC4</accession>
<sequence>MSTRGPLESVPPASPDTAYRTGTGPSRPRDHLLGMTPVWLGLLMVLLFALGACQPVMPVAEGEPPAAEATAPEPTAEAVAHGDPEAGAYLVTIAGGCGCHFNRDLGALAGGNRFEGSYGVVYARNITPHEGTGLGGWTETQIADALRLGVRPDGTQLFPIMPYRDYSALPDPEALDIAAYLLSLEPVENAVPARELQAEPAAFTPDPPPPAESPTDPVARGEILVKLARCGRCHTPTNEDGSPNMEMYLAGKPINEDEIAANITPDDETGIGLWTEEEIATFLRTGMLSDGSQIVGTMATQIERSFSHLTEEDALAIAAYLKSIPPVNHDPFSQ</sequence>
<evidence type="ECO:0000256" key="4">
    <source>
        <dbReference type="PROSITE-ProRule" id="PRU00433"/>
    </source>
</evidence>
<evidence type="ECO:0000256" key="3">
    <source>
        <dbReference type="ARBA" id="ARBA00023004"/>
    </source>
</evidence>
<evidence type="ECO:0000256" key="1">
    <source>
        <dbReference type="ARBA" id="ARBA00022617"/>
    </source>
</evidence>
<dbReference type="PANTHER" id="PTHR35008">
    <property type="entry name" value="BLL4482 PROTEIN-RELATED"/>
    <property type="match status" value="1"/>
</dbReference>
<evidence type="ECO:0000256" key="5">
    <source>
        <dbReference type="SAM" id="MobiDB-lite"/>
    </source>
</evidence>
<name>A0A540VFC4_9CHLR</name>
<reference evidence="7 8" key="1">
    <citation type="submission" date="2019-06" db="EMBL/GenBank/DDBJ databases">
        <title>Genome sequence of Litorilinea aerophila BAA-2444.</title>
        <authorList>
            <person name="Maclea K.S."/>
            <person name="Maurais E.G."/>
            <person name="Iannazzi L.C."/>
        </authorList>
    </citation>
    <scope>NUCLEOTIDE SEQUENCE [LARGE SCALE GENOMIC DNA]</scope>
    <source>
        <strain evidence="7 8">ATCC BAA-2444</strain>
    </source>
</reference>
<proteinExistence type="predicted"/>
<dbReference type="InterPro" id="IPR036909">
    <property type="entry name" value="Cyt_c-like_dom_sf"/>
</dbReference>
<dbReference type="OrthoDB" id="9809720at2"/>
<feature type="domain" description="Cytochrome c" evidence="6">
    <location>
        <begin position="216"/>
        <end position="325"/>
    </location>
</feature>
<dbReference type="InterPro" id="IPR051459">
    <property type="entry name" value="Cytochrome_c-type_DH"/>
</dbReference>
<evidence type="ECO:0000313" key="8">
    <source>
        <dbReference type="Proteomes" id="UP000317371"/>
    </source>
</evidence>
<dbReference type="EMBL" id="VIGC01000013">
    <property type="protein sequence ID" value="TQE95466.1"/>
    <property type="molecule type" value="Genomic_DNA"/>
</dbReference>
<dbReference type="Gene3D" id="1.10.760.10">
    <property type="entry name" value="Cytochrome c-like domain"/>
    <property type="match status" value="1"/>
</dbReference>
<evidence type="ECO:0000256" key="2">
    <source>
        <dbReference type="ARBA" id="ARBA00022723"/>
    </source>
</evidence>
<dbReference type="InParanoid" id="A0A540VFC4"/>